<accession>A0A7U0GBU1</accession>
<evidence type="ECO:0000313" key="2">
    <source>
        <dbReference type="Proteomes" id="UP000596381"/>
    </source>
</evidence>
<protein>
    <submittedName>
        <fullName evidence="1">Uncharacterized protein</fullName>
    </submittedName>
</protein>
<sequence>MTALFWAVVCTSENADSKHAGDILHHSFAEQAYQMYIDPCCIDSAEDTESNDDPDRVFAVFEQFSQHIDNYGGWASLYRFFGSKFDFFDYCTRDDVQLDIYVNARQNFMQIEVN</sequence>
<dbReference type="EMBL" id="MW394391">
    <property type="protein sequence ID" value="QQV92280.1"/>
    <property type="molecule type" value="Genomic_DNA"/>
</dbReference>
<name>A0A7U0GBU1_9CAUD</name>
<gene>
    <name evidence="1" type="ORF">vBKpMFBKp24_267</name>
</gene>
<reference evidence="1 2" key="1">
    <citation type="submission" date="2020-12" db="EMBL/GenBank/DDBJ databases">
        <title>Genomic characterization of four novel bacteriophages infecting Klebsiella pneumoniae.</title>
        <authorList>
            <person name="Estrada Bonilla B."/>
            <person name="Costa A.R."/>
            <person name="van Rossum T."/>
            <person name="Hagedoorn S."/>
            <person name="Wallinga H."/>
            <person name="Xiao M."/>
            <person name="Song W."/>
            <person name="Haas P.-J."/>
            <person name="Nobrega F.L."/>
            <person name="Brouns S.J.J."/>
        </authorList>
    </citation>
    <scope>NUCLEOTIDE SEQUENCE [LARGE SCALE GENOMIC DNA]</scope>
</reference>
<proteinExistence type="predicted"/>
<dbReference type="Proteomes" id="UP000596381">
    <property type="component" value="Segment"/>
</dbReference>
<keyword evidence="2" id="KW-1185">Reference proteome</keyword>
<evidence type="ECO:0000313" key="1">
    <source>
        <dbReference type="EMBL" id="QQV92280.1"/>
    </source>
</evidence>
<organism evidence="1 2">
    <name type="scientific">Klebsiella phage vB_KpM_FBKp24</name>
    <dbReference type="NCBI Taxonomy" id="2801834"/>
    <lineage>
        <taxon>Viruses</taxon>
        <taxon>Duplodnaviria</taxon>
        <taxon>Heunggongvirae</taxon>
        <taxon>Uroviricota</taxon>
        <taxon>Caudoviricetes</taxon>
        <taxon>Chimalliviridae</taxon>
        <taxon>Maaswegvirus</taxon>
        <taxon>Maaswegvirus Kp24</taxon>
    </lineage>
</organism>